<protein>
    <submittedName>
        <fullName evidence="1">Uncharacterized protein</fullName>
    </submittedName>
</protein>
<dbReference type="Pfam" id="PF13289">
    <property type="entry name" value="SIR2_2"/>
    <property type="match status" value="1"/>
</dbReference>
<organism evidence="1 2">
    <name type="scientific">Acinetobacter pragensis</name>
    <dbReference type="NCBI Taxonomy" id="1806892"/>
    <lineage>
        <taxon>Bacteria</taxon>
        <taxon>Pseudomonadati</taxon>
        <taxon>Pseudomonadota</taxon>
        <taxon>Gammaproteobacteria</taxon>
        <taxon>Moraxellales</taxon>
        <taxon>Moraxellaceae</taxon>
        <taxon>Acinetobacter</taxon>
    </lineage>
</organism>
<sequence>NILLSNPYGSVYKIHGSVDDPEELVFTTEDYADFDQRYDLIRAQLISLFVHNPIVFLGYSVNDINIKKILSTIFKYVQFNSEQAELIRNNFLLVEYQEGSDSLDILDHDIDINGYALRIHKLKTDNYIELYHALESLSLPVSTYEIRRVLDNVKDITSGGTIKVSIAEDIDQLKNSERILAISPKSKSSIEYTYTDSSQLIIDYFDIIDNKSENLIKLIDEFPIAKSHWFPIFEFSNLVSDLQKAEILKTQQRSKLTNNIKENIKRFDVHALNNIDDILASNKIPESYKIDYIFYKVFNDLISADELKNYLMKIDGDLDSNYKKLLCLYDFKKYENP</sequence>
<dbReference type="EMBL" id="LUAW01000067">
    <property type="protein sequence ID" value="KYQ70476.1"/>
    <property type="molecule type" value="Genomic_DNA"/>
</dbReference>
<accession>A0A151XXI2</accession>
<dbReference type="OrthoDB" id="95129at2"/>
<dbReference type="AlphaFoldDB" id="A0A151XXI2"/>
<evidence type="ECO:0000313" key="2">
    <source>
        <dbReference type="Proteomes" id="UP000076276"/>
    </source>
</evidence>
<gene>
    <name evidence="1" type="ORF">AZH43_03995</name>
</gene>
<reference evidence="1 2" key="1">
    <citation type="submission" date="2016-03" db="EMBL/GenBank/DDBJ databases">
        <title>Acinetobacter genomospecies 28 strain ANC 4149.</title>
        <authorList>
            <person name="Radolfova-Krizova L."/>
            <person name="Nemec A."/>
        </authorList>
    </citation>
    <scope>NUCLEOTIDE SEQUENCE [LARGE SCALE GENOMIC DNA]</scope>
    <source>
        <strain evidence="1 2">ANC 4149</strain>
    </source>
</reference>
<evidence type="ECO:0000313" key="1">
    <source>
        <dbReference type="EMBL" id="KYQ70476.1"/>
    </source>
</evidence>
<comment type="caution">
    <text evidence="1">The sequence shown here is derived from an EMBL/GenBank/DDBJ whole genome shotgun (WGS) entry which is preliminary data.</text>
</comment>
<dbReference type="Proteomes" id="UP000076276">
    <property type="component" value="Unassembled WGS sequence"/>
</dbReference>
<name>A0A151XXI2_9GAMM</name>
<feature type="non-terminal residue" evidence="1">
    <location>
        <position position="1"/>
    </location>
</feature>
<proteinExistence type="predicted"/>
<dbReference type="RefSeq" id="WP_067672282.1">
    <property type="nucleotide sequence ID" value="NZ_LUAW01000067.1"/>
</dbReference>
<keyword evidence="2" id="KW-1185">Reference proteome</keyword>